<evidence type="ECO:0000313" key="1">
    <source>
        <dbReference type="EMBL" id="NNV53975.1"/>
    </source>
</evidence>
<keyword evidence="2" id="KW-1185">Reference proteome</keyword>
<organism evidence="1 2">
    <name type="scientific">Limnovirga soli</name>
    <dbReference type="NCBI Taxonomy" id="2656915"/>
    <lineage>
        <taxon>Bacteria</taxon>
        <taxon>Pseudomonadati</taxon>
        <taxon>Bacteroidota</taxon>
        <taxon>Chitinophagia</taxon>
        <taxon>Chitinophagales</taxon>
        <taxon>Chitinophagaceae</taxon>
        <taxon>Limnovirga</taxon>
    </lineage>
</organism>
<sequence length="603" mass="68028">MKAFHLHSAIKCALIIMLLLQNNYIKSQSLFNGWDFDRAFYDSDEGNYILIHHKAGFNPPAFEYYDYTSIWEVSTGKLMNTVFEKYNQYKLKTGEQFVTYSDGGDWYDKINTRIDPKQANGTYIKLNNNTVEVYDAATNTVKYIIHPAEAFRKNDYSGKAAYVSTYASRCIEEQKAKGFSLISRFDTLLLPAKNQLLNLNRKGTKSLSDKADCTVYILTPEDSLLSYATKPIPGNENFIYLDSTLTTENNISAYNLLYAGNIKDVQVNFSYAYSTATMPVTVLLFSNPNGPVTAARKKAYNDSVGAVAAAIKDLATIRALVKTRMIPGEKLLIDTAIIMKPGNYNQTIINAEFDEKLNRTLYIGVKDSAADIEINTVYTYKFVTLPSESTKTFNSNGFRLYRVSFTGPINAFDIVHDVAQNPATIYMFLTKRPDEKGYAANKKVVDEWNGIFAERDAALEKKGKEKNKQYEAFAGIAREFTTRMKRIYESAKYNNSKLHAFTTPSLTEIDGIIKDLENTYKGLKNYILDNESKIKSVVANNTAYAAFIKKQMDAFMNIRSDFNRIDDTVKTYNDSGGKINIGNLWAAFLGIQEAAYKASESSF</sequence>
<accession>A0A8J8JSE0</accession>
<comment type="caution">
    <text evidence="1">The sequence shown here is derived from an EMBL/GenBank/DDBJ whole genome shotgun (WGS) entry which is preliminary data.</text>
</comment>
<dbReference type="Proteomes" id="UP000598971">
    <property type="component" value="Unassembled WGS sequence"/>
</dbReference>
<dbReference type="AlphaFoldDB" id="A0A8J8JSE0"/>
<proteinExistence type="predicted"/>
<name>A0A8J8JSE0_9BACT</name>
<evidence type="ECO:0000313" key="2">
    <source>
        <dbReference type="Proteomes" id="UP000598971"/>
    </source>
</evidence>
<gene>
    <name evidence="1" type="ORF">GD597_00800</name>
</gene>
<protein>
    <submittedName>
        <fullName evidence="1">Uncharacterized protein</fullName>
    </submittedName>
</protein>
<reference evidence="1" key="1">
    <citation type="submission" date="2019-10" db="EMBL/GenBank/DDBJ databases">
        <title>Draft genome sequence of Panacibacter sp. KCS-6.</title>
        <authorList>
            <person name="Yim K.J."/>
        </authorList>
    </citation>
    <scope>NUCLEOTIDE SEQUENCE</scope>
    <source>
        <strain evidence="1">KCS-6</strain>
    </source>
</reference>
<dbReference type="EMBL" id="WHPF01000001">
    <property type="protein sequence ID" value="NNV53975.1"/>
    <property type="molecule type" value="Genomic_DNA"/>
</dbReference>